<dbReference type="InterPro" id="IPR001841">
    <property type="entry name" value="Znf_RING"/>
</dbReference>
<evidence type="ECO:0000256" key="5">
    <source>
        <dbReference type="SAM" id="MobiDB-lite"/>
    </source>
</evidence>
<proteinExistence type="predicted"/>
<dbReference type="SUPFAM" id="SSF57850">
    <property type="entry name" value="RING/U-box"/>
    <property type="match status" value="1"/>
</dbReference>
<dbReference type="EMBL" id="JAADJF010000224">
    <property type="protein sequence ID" value="KAF4433161.1"/>
    <property type="molecule type" value="Genomic_DNA"/>
</dbReference>
<dbReference type="InterPro" id="IPR027370">
    <property type="entry name" value="Znf-RING_euk"/>
</dbReference>
<dbReference type="Proteomes" id="UP000536711">
    <property type="component" value="Unassembled WGS sequence"/>
</dbReference>
<feature type="region of interest" description="Disordered" evidence="5">
    <location>
        <begin position="231"/>
        <end position="252"/>
    </location>
</feature>
<dbReference type="Pfam" id="PF13445">
    <property type="entry name" value="zf-RING_UBOX"/>
    <property type="match status" value="1"/>
</dbReference>
<dbReference type="GO" id="GO:0008270">
    <property type="term" value="F:zinc ion binding"/>
    <property type="evidence" value="ECO:0007669"/>
    <property type="project" value="UniProtKB-KW"/>
</dbReference>
<name>A0A8H4NIC5_9HYPO</name>
<dbReference type="Gene3D" id="3.30.40.10">
    <property type="entry name" value="Zinc/RING finger domain, C3HC4 (zinc finger)"/>
    <property type="match status" value="1"/>
</dbReference>
<dbReference type="SMART" id="SM00184">
    <property type="entry name" value="RING"/>
    <property type="match status" value="1"/>
</dbReference>
<evidence type="ECO:0000313" key="8">
    <source>
        <dbReference type="Proteomes" id="UP000536711"/>
    </source>
</evidence>
<dbReference type="AlphaFoldDB" id="A0A8H4NIC5"/>
<evidence type="ECO:0000256" key="1">
    <source>
        <dbReference type="ARBA" id="ARBA00022723"/>
    </source>
</evidence>
<evidence type="ECO:0000256" key="2">
    <source>
        <dbReference type="ARBA" id="ARBA00022771"/>
    </source>
</evidence>
<organism evidence="7 8">
    <name type="scientific">Fusarium acutatum</name>
    <dbReference type="NCBI Taxonomy" id="78861"/>
    <lineage>
        <taxon>Eukaryota</taxon>
        <taxon>Fungi</taxon>
        <taxon>Dikarya</taxon>
        <taxon>Ascomycota</taxon>
        <taxon>Pezizomycotina</taxon>
        <taxon>Sordariomycetes</taxon>
        <taxon>Hypocreomycetidae</taxon>
        <taxon>Hypocreales</taxon>
        <taxon>Nectriaceae</taxon>
        <taxon>Fusarium</taxon>
        <taxon>Fusarium fujikuroi species complex</taxon>
    </lineage>
</organism>
<accession>A0A8H4NIC5</accession>
<keyword evidence="3" id="KW-0862">Zinc</keyword>
<keyword evidence="2 4" id="KW-0863">Zinc-finger</keyword>
<gene>
    <name evidence="7" type="ORF">FACUT_8198</name>
</gene>
<comment type="caution">
    <text evidence="7">The sequence shown here is derived from an EMBL/GenBank/DDBJ whole genome shotgun (WGS) entry which is preliminary data.</text>
</comment>
<sequence>MSPRSKPLAEAFWPTIKNAIDKGSNTNSDNQAITPQCPICMEPLSVKSFSAEGDLDAEVLLCGHVLCQPCRKQWEQSELEDRCPACRTTLYCSRCAINAIPLTIPKNGEGSSLPPSFPGVTQDLCPDCQAEVEFHRAVENGEWPHNLDDMEPGFVSLFYHVVDDIEKNGDVATMGRVQDAITDTIMQEFTNMMVSRRMVTLGRGNTLRQTNPWYAENNKRQEDRRKGIIGFDSEDDEEPRANTPAGVPHPVRNPFIVRLGDGHGNNPAPLYPRPGDVVRGRLVINPLDPRYADQFDVQDGIARPNAAAPRSGNVSPIVRAIWGPEVGEAEIAPRDTDELMRASRQVPFPVFAPPSAATQAARSAQDDDRQAQDADELRHWAEFLEREGNSSPATAGAARPAAPRSFEQAFDFEDANAILSLMGYSNGAMPGQFRDYLAEDSATGEPSSAASNASHSSMDLDDSDEMSSNDQPVSER</sequence>
<dbReference type="PROSITE" id="PS50089">
    <property type="entry name" value="ZF_RING_2"/>
    <property type="match status" value="1"/>
</dbReference>
<evidence type="ECO:0000256" key="3">
    <source>
        <dbReference type="ARBA" id="ARBA00022833"/>
    </source>
</evidence>
<evidence type="ECO:0000259" key="6">
    <source>
        <dbReference type="PROSITE" id="PS50089"/>
    </source>
</evidence>
<dbReference type="OrthoDB" id="654191at2759"/>
<feature type="compositionally biased region" description="Low complexity" evidence="5">
    <location>
        <begin position="447"/>
        <end position="457"/>
    </location>
</feature>
<evidence type="ECO:0000256" key="4">
    <source>
        <dbReference type="PROSITE-ProRule" id="PRU00175"/>
    </source>
</evidence>
<dbReference type="InterPro" id="IPR013083">
    <property type="entry name" value="Znf_RING/FYVE/PHD"/>
</dbReference>
<keyword evidence="8" id="KW-1185">Reference proteome</keyword>
<feature type="domain" description="RING-type" evidence="6">
    <location>
        <begin position="37"/>
        <end position="87"/>
    </location>
</feature>
<evidence type="ECO:0000313" key="7">
    <source>
        <dbReference type="EMBL" id="KAF4433161.1"/>
    </source>
</evidence>
<feature type="region of interest" description="Disordered" evidence="5">
    <location>
        <begin position="430"/>
        <end position="476"/>
    </location>
</feature>
<keyword evidence="1" id="KW-0479">Metal-binding</keyword>
<reference evidence="7 8" key="1">
    <citation type="submission" date="2020-01" db="EMBL/GenBank/DDBJ databases">
        <title>Identification and distribution of gene clusters putatively required for synthesis of sphingolipid metabolism inhibitors in phylogenetically diverse species of the filamentous fungus Fusarium.</title>
        <authorList>
            <person name="Kim H.-S."/>
            <person name="Busman M."/>
            <person name="Brown D.W."/>
            <person name="Divon H."/>
            <person name="Uhlig S."/>
            <person name="Proctor R.H."/>
        </authorList>
    </citation>
    <scope>NUCLEOTIDE SEQUENCE [LARGE SCALE GENOMIC DNA]</scope>
    <source>
        <strain evidence="7 8">NRRL 13308</strain>
    </source>
</reference>
<protein>
    <recommendedName>
        <fullName evidence="6">RING-type domain-containing protein</fullName>
    </recommendedName>
</protein>